<dbReference type="GO" id="GO:0005829">
    <property type="term" value="C:cytosol"/>
    <property type="evidence" value="ECO:0007669"/>
    <property type="project" value="TreeGrafter"/>
</dbReference>
<reference evidence="2 3" key="1">
    <citation type="journal article" date="2016" name="Environ. Microbiol.">
        <title>New Methyloceanibacter diversity from North Sea sediments includes methanotroph containing solely the soluble methane monooxygenase.</title>
        <authorList>
            <person name="Vekeman B."/>
            <person name="Kerckhof F.M."/>
            <person name="Cremers G."/>
            <person name="de Vos P."/>
            <person name="Vandamme P."/>
            <person name="Boon N."/>
            <person name="Op den Camp H.J."/>
            <person name="Heylen K."/>
        </authorList>
    </citation>
    <scope>NUCLEOTIDE SEQUENCE [LARGE SCALE GENOMIC DNA]</scope>
    <source>
        <strain evidence="2 3">R-67174</strain>
    </source>
</reference>
<dbReference type="Pfam" id="PF01584">
    <property type="entry name" value="CheW"/>
    <property type="match status" value="1"/>
</dbReference>
<dbReference type="PANTHER" id="PTHR22617">
    <property type="entry name" value="CHEMOTAXIS SENSOR HISTIDINE KINASE-RELATED"/>
    <property type="match status" value="1"/>
</dbReference>
<dbReference type="SUPFAM" id="SSF50341">
    <property type="entry name" value="CheW-like"/>
    <property type="match status" value="1"/>
</dbReference>
<accession>A0A1E3W6F1</accession>
<dbReference type="EMBL" id="LPWG01000001">
    <property type="protein sequence ID" value="ODS01371.1"/>
    <property type="molecule type" value="Genomic_DNA"/>
</dbReference>
<dbReference type="RefSeq" id="WP_069435846.1">
    <property type="nucleotide sequence ID" value="NZ_LPWG01000001.1"/>
</dbReference>
<dbReference type="InterPro" id="IPR039315">
    <property type="entry name" value="CheW"/>
</dbReference>
<name>A0A1E3W6F1_9HYPH</name>
<protein>
    <recommendedName>
        <fullName evidence="1">CheW-like domain-containing protein</fullName>
    </recommendedName>
</protein>
<feature type="domain" description="CheW-like" evidence="1">
    <location>
        <begin position="11"/>
        <end position="151"/>
    </location>
</feature>
<comment type="caution">
    <text evidence="2">The sequence shown here is derived from an EMBL/GenBank/DDBJ whole genome shotgun (WGS) entry which is preliminary data.</text>
</comment>
<dbReference type="AlphaFoldDB" id="A0A1E3W6F1"/>
<evidence type="ECO:0000313" key="3">
    <source>
        <dbReference type="Proteomes" id="UP000094501"/>
    </source>
</evidence>
<dbReference type="Proteomes" id="UP000094501">
    <property type="component" value="Unassembled WGS sequence"/>
</dbReference>
<evidence type="ECO:0000259" key="1">
    <source>
        <dbReference type="PROSITE" id="PS50851"/>
    </source>
</evidence>
<dbReference type="InterPro" id="IPR036061">
    <property type="entry name" value="CheW-like_dom_sf"/>
</dbReference>
<dbReference type="PROSITE" id="PS50851">
    <property type="entry name" value="CHEW"/>
    <property type="match status" value="1"/>
</dbReference>
<dbReference type="Gene3D" id="2.40.50.180">
    <property type="entry name" value="CheA-289, Domain 4"/>
    <property type="match status" value="1"/>
</dbReference>
<gene>
    <name evidence="2" type="ORF">AUC68_00475</name>
</gene>
<dbReference type="InterPro" id="IPR002545">
    <property type="entry name" value="CheW-lke_dom"/>
</dbReference>
<organism evidence="2 3">
    <name type="scientific">Methyloceanibacter methanicus</name>
    <dbReference type="NCBI Taxonomy" id="1774968"/>
    <lineage>
        <taxon>Bacteria</taxon>
        <taxon>Pseudomonadati</taxon>
        <taxon>Pseudomonadota</taxon>
        <taxon>Alphaproteobacteria</taxon>
        <taxon>Hyphomicrobiales</taxon>
        <taxon>Hyphomicrobiaceae</taxon>
        <taxon>Methyloceanibacter</taxon>
    </lineage>
</organism>
<dbReference type="OrthoDB" id="9794382at2"/>
<evidence type="ECO:0000313" key="2">
    <source>
        <dbReference type="EMBL" id="ODS01371.1"/>
    </source>
</evidence>
<dbReference type="SMART" id="SM00260">
    <property type="entry name" value="CheW"/>
    <property type="match status" value="1"/>
</dbReference>
<dbReference type="GO" id="GO:0006935">
    <property type="term" value="P:chemotaxis"/>
    <property type="evidence" value="ECO:0007669"/>
    <property type="project" value="InterPro"/>
</dbReference>
<sequence length="155" mass="16646">MSLERSSQSLTNGLVTVKVADQRFAVPLERVSHVFVPDRLSTVPLAPPEIAGLLNLRGRIVTAFDLRMRFGLPTRAPDDPMVALGVEDGGELYGLIADRAGEAIWTAPSAVEPVPTNLDARWAGLCAGVCRLDDGLLMVLDVDRVLDFNHSSIAA</sequence>
<keyword evidence="3" id="KW-1185">Reference proteome</keyword>
<dbReference type="PANTHER" id="PTHR22617:SF23">
    <property type="entry name" value="CHEMOTAXIS PROTEIN CHEW"/>
    <property type="match status" value="1"/>
</dbReference>
<proteinExistence type="predicted"/>
<dbReference type="Gene3D" id="2.30.30.40">
    <property type="entry name" value="SH3 Domains"/>
    <property type="match status" value="1"/>
</dbReference>
<dbReference type="GO" id="GO:0007165">
    <property type="term" value="P:signal transduction"/>
    <property type="evidence" value="ECO:0007669"/>
    <property type="project" value="InterPro"/>
</dbReference>
<dbReference type="STRING" id="1774968.AUC68_00475"/>